<accession>A0AAD5LEQ6</accession>
<feature type="region of interest" description="Disordered" evidence="10">
    <location>
        <begin position="561"/>
        <end position="586"/>
    </location>
</feature>
<dbReference type="GO" id="GO:0006397">
    <property type="term" value="P:mRNA processing"/>
    <property type="evidence" value="ECO:0007669"/>
    <property type="project" value="UniProtKB-KW"/>
</dbReference>
<feature type="compositionally biased region" description="Basic residues" evidence="10">
    <location>
        <begin position="99"/>
        <end position="181"/>
    </location>
</feature>
<gene>
    <name evidence="12" type="ORF">GHT06_011840</name>
</gene>
<proteinExistence type="inferred from homology"/>
<dbReference type="GO" id="GO:0008380">
    <property type="term" value="P:RNA splicing"/>
    <property type="evidence" value="ECO:0007669"/>
    <property type="project" value="UniProtKB-KW"/>
</dbReference>
<evidence type="ECO:0000256" key="1">
    <source>
        <dbReference type="ARBA" id="ARBA00022448"/>
    </source>
</evidence>
<evidence type="ECO:0000256" key="4">
    <source>
        <dbReference type="ARBA" id="ARBA00023015"/>
    </source>
</evidence>
<name>A0AAD5LEQ6_9CRUS</name>
<dbReference type="EMBL" id="WJBH02000003">
    <property type="protein sequence ID" value="KAI9560888.1"/>
    <property type="molecule type" value="Genomic_DNA"/>
</dbReference>
<keyword evidence="2" id="KW-0507">mRNA processing</keyword>
<dbReference type="InterPro" id="IPR051037">
    <property type="entry name" value="RNAPII_TF_IWS1"/>
</dbReference>
<dbReference type="PANTHER" id="PTHR46010:SF1">
    <property type="entry name" value="PROTEIN IWS1 HOMOLOG"/>
    <property type="match status" value="1"/>
</dbReference>
<evidence type="ECO:0000313" key="12">
    <source>
        <dbReference type="EMBL" id="KAI9560888.1"/>
    </source>
</evidence>
<feature type="compositionally biased region" description="Basic and acidic residues" evidence="10">
    <location>
        <begin position="475"/>
        <end position="484"/>
    </location>
</feature>
<dbReference type="FunFam" id="1.20.930.10:FF:000001">
    <property type="entry name" value="IWS1, SUPT6H interacting protein"/>
    <property type="match status" value="1"/>
</dbReference>
<comment type="similarity">
    <text evidence="8">Belongs to the IWS1 family.</text>
</comment>
<keyword evidence="13" id="KW-1185">Reference proteome</keyword>
<feature type="compositionally biased region" description="Low complexity" evidence="10">
    <location>
        <begin position="210"/>
        <end position="221"/>
    </location>
</feature>
<evidence type="ECO:0000256" key="8">
    <source>
        <dbReference type="ARBA" id="ARBA00037992"/>
    </source>
</evidence>
<keyword evidence="7 9" id="KW-0539">Nucleus</keyword>
<evidence type="ECO:0000256" key="3">
    <source>
        <dbReference type="ARBA" id="ARBA00022816"/>
    </source>
</evidence>
<dbReference type="GO" id="GO:0016973">
    <property type="term" value="P:poly(A)+ mRNA export from nucleus"/>
    <property type="evidence" value="ECO:0007669"/>
    <property type="project" value="TreeGrafter"/>
</dbReference>
<feature type="compositionally biased region" description="Basic residues" evidence="10">
    <location>
        <begin position="222"/>
        <end position="232"/>
    </location>
</feature>
<keyword evidence="4" id="KW-0805">Transcription regulation</keyword>
<feature type="compositionally biased region" description="Polar residues" evidence="10">
    <location>
        <begin position="1"/>
        <end position="14"/>
    </location>
</feature>
<sequence>MENTVDTSDSNTKNASEENSKDEVLGNDGNDSVPTEKKRPEDETDNSGNVKDDGESQSPRLKKTSRSRSPSPSKSHSRSRSPSLSRSKSGSRSRSVSRSSRRSSKSRSKSRSVSRSRSRSKSISRKVSRSRSRSGSRSSRSRSRSSRRSSKSRSRSGSRSRSSSRSKSRSRSRSKGSRSRSRSVSSRSRSSSASSVNSRGAGSRKRKLGSRSGSDSDGPGSSKKKGKSKSRIARPAGDSSDDEGSVQNEKDKKALEEVFGDSGDEAPKKDDSELPAQKVSDREQDSDSDNQDDQRAEFVSDFDLMMARKKEEKRKRKRKDVDIINDNDDLIAHMIQQIKAASEEDREFNKVRKPATKKISLLPTVIAQLRKHDLQMAFIEHNILSVLTDWLAPMPDRSLPALRIREQILTMLQEFPPLDQGALKQSGIGKAVMYLCKHPKETKENKERAGRLISEWARPIFNLTTDFKALSREEREQRDLEQLPKVRQQAAETAASKDISKAMQEEETSVRPGDPNWVPRARVPQPSTKDYVVRPKWTSEVDMSRTSKKTLSKMEKRIQEYSRMKGGKSKGPNNAILSIEGRKMNL</sequence>
<evidence type="ECO:0000259" key="11">
    <source>
        <dbReference type="PROSITE" id="PS51319"/>
    </source>
</evidence>
<comment type="caution">
    <text evidence="12">The sequence shown here is derived from an EMBL/GenBank/DDBJ whole genome shotgun (WGS) entry which is preliminary data.</text>
</comment>
<evidence type="ECO:0000256" key="9">
    <source>
        <dbReference type="PROSITE-ProRule" id="PRU00649"/>
    </source>
</evidence>
<feature type="region of interest" description="Disordered" evidence="10">
    <location>
        <begin position="1"/>
        <end position="299"/>
    </location>
</feature>
<dbReference type="InterPro" id="IPR017923">
    <property type="entry name" value="TFIIS_N"/>
</dbReference>
<dbReference type="PANTHER" id="PTHR46010">
    <property type="entry name" value="PROTEIN IWS1 HOMOLOG"/>
    <property type="match status" value="1"/>
</dbReference>
<organism evidence="12 13">
    <name type="scientific">Daphnia sinensis</name>
    <dbReference type="NCBI Taxonomy" id="1820382"/>
    <lineage>
        <taxon>Eukaryota</taxon>
        <taxon>Metazoa</taxon>
        <taxon>Ecdysozoa</taxon>
        <taxon>Arthropoda</taxon>
        <taxon>Crustacea</taxon>
        <taxon>Branchiopoda</taxon>
        <taxon>Diplostraca</taxon>
        <taxon>Cladocera</taxon>
        <taxon>Anomopoda</taxon>
        <taxon>Daphniidae</taxon>
        <taxon>Daphnia</taxon>
        <taxon>Daphnia similis group</taxon>
    </lineage>
</organism>
<comment type="subcellular location">
    <subcellularLocation>
        <location evidence="9">Nucleus</location>
    </subcellularLocation>
</comment>
<reference evidence="12 13" key="1">
    <citation type="submission" date="2022-05" db="EMBL/GenBank/DDBJ databases">
        <title>A multi-omics perspective on studying reproductive biology in Daphnia sinensis.</title>
        <authorList>
            <person name="Jia J."/>
        </authorList>
    </citation>
    <scope>NUCLEOTIDE SEQUENCE [LARGE SCALE GENOMIC DNA]</scope>
    <source>
        <strain evidence="12 13">WSL</strain>
    </source>
</reference>
<evidence type="ECO:0000256" key="5">
    <source>
        <dbReference type="ARBA" id="ARBA00023163"/>
    </source>
</evidence>
<dbReference type="GO" id="GO:0005634">
    <property type="term" value="C:nucleus"/>
    <property type="evidence" value="ECO:0007669"/>
    <property type="project" value="UniProtKB-SubCell"/>
</dbReference>
<dbReference type="PROSITE" id="PS51319">
    <property type="entry name" value="TFIIS_N"/>
    <property type="match status" value="1"/>
</dbReference>
<keyword evidence="3" id="KW-0509">mRNA transport</keyword>
<evidence type="ECO:0000313" key="13">
    <source>
        <dbReference type="Proteomes" id="UP000820818"/>
    </source>
</evidence>
<feature type="compositionally biased region" description="Low complexity" evidence="10">
    <location>
        <begin position="182"/>
        <end position="201"/>
    </location>
</feature>
<evidence type="ECO:0000256" key="7">
    <source>
        <dbReference type="ARBA" id="ARBA00023242"/>
    </source>
</evidence>
<protein>
    <recommendedName>
        <fullName evidence="11">TFIIS N-terminal domain-containing protein</fullName>
    </recommendedName>
</protein>
<feature type="domain" description="TFIIS N-terminal" evidence="11">
    <location>
        <begin position="385"/>
        <end position="463"/>
    </location>
</feature>
<evidence type="ECO:0000256" key="2">
    <source>
        <dbReference type="ARBA" id="ARBA00022664"/>
    </source>
</evidence>
<keyword evidence="5" id="KW-0804">Transcription</keyword>
<dbReference type="AlphaFoldDB" id="A0AAD5LEQ6"/>
<dbReference type="InterPro" id="IPR035441">
    <property type="entry name" value="TFIIS/LEDGF_dom_sf"/>
</dbReference>
<dbReference type="Proteomes" id="UP000820818">
    <property type="component" value="Linkage Group LG3"/>
</dbReference>
<keyword evidence="6" id="KW-0508">mRNA splicing</keyword>
<evidence type="ECO:0000256" key="10">
    <source>
        <dbReference type="SAM" id="MobiDB-lite"/>
    </source>
</evidence>
<feature type="compositionally biased region" description="Low complexity" evidence="10">
    <location>
        <begin position="67"/>
        <end position="98"/>
    </location>
</feature>
<feature type="compositionally biased region" description="Basic and acidic residues" evidence="10">
    <location>
        <begin position="15"/>
        <end position="24"/>
    </location>
</feature>
<keyword evidence="1" id="KW-0813">Transport</keyword>
<evidence type="ECO:0000256" key="6">
    <source>
        <dbReference type="ARBA" id="ARBA00023187"/>
    </source>
</evidence>
<feature type="region of interest" description="Disordered" evidence="10">
    <location>
        <begin position="475"/>
        <end position="523"/>
    </location>
</feature>
<dbReference type="Gene3D" id="1.20.930.10">
    <property type="entry name" value="Conserved domain common to transcription factors TFIIS, elongin A, CRSP70"/>
    <property type="match status" value="1"/>
</dbReference>
<dbReference type="Pfam" id="PF08711">
    <property type="entry name" value="Med26"/>
    <property type="match status" value="1"/>
</dbReference>